<feature type="transmembrane region" description="Helical" evidence="5">
    <location>
        <begin position="38"/>
        <end position="55"/>
    </location>
</feature>
<evidence type="ECO:0000259" key="6">
    <source>
        <dbReference type="Pfam" id="PF04932"/>
    </source>
</evidence>
<feature type="transmembrane region" description="Helical" evidence="5">
    <location>
        <begin position="329"/>
        <end position="352"/>
    </location>
</feature>
<comment type="caution">
    <text evidence="7">The sequence shown here is derived from an EMBL/GenBank/DDBJ whole genome shotgun (WGS) entry which is preliminary data.</text>
</comment>
<organism evidence="7 8">
    <name type="scientific">Caenimonas aquaedulcis</name>
    <dbReference type="NCBI Taxonomy" id="2793270"/>
    <lineage>
        <taxon>Bacteria</taxon>
        <taxon>Pseudomonadati</taxon>
        <taxon>Pseudomonadota</taxon>
        <taxon>Betaproteobacteria</taxon>
        <taxon>Burkholderiales</taxon>
        <taxon>Comamonadaceae</taxon>
        <taxon>Caenimonas</taxon>
    </lineage>
</organism>
<protein>
    <submittedName>
        <fullName evidence="7">O-antigen ligase family protein</fullName>
    </submittedName>
</protein>
<dbReference type="Pfam" id="PF04932">
    <property type="entry name" value="Wzy_C"/>
    <property type="match status" value="1"/>
</dbReference>
<feature type="transmembrane region" description="Helical" evidence="5">
    <location>
        <begin position="67"/>
        <end position="85"/>
    </location>
</feature>
<keyword evidence="4 5" id="KW-0472">Membrane</keyword>
<feature type="transmembrane region" description="Helical" evidence="5">
    <location>
        <begin position="226"/>
        <end position="243"/>
    </location>
</feature>
<keyword evidence="7" id="KW-0436">Ligase</keyword>
<feature type="transmembrane region" description="Helical" evidence="5">
    <location>
        <begin position="119"/>
        <end position="140"/>
    </location>
</feature>
<feature type="transmembrane region" description="Helical" evidence="5">
    <location>
        <begin position="203"/>
        <end position="220"/>
    </location>
</feature>
<feature type="transmembrane region" description="Helical" evidence="5">
    <location>
        <begin position="250"/>
        <end position="269"/>
    </location>
</feature>
<proteinExistence type="predicted"/>
<dbReference type="AlphaFoldDB" id="A0A931H748"/>
<feature type="transmembrane region" description="Helical" evidence="5">
    <location>
        <begin position="97"/>
        <end position="114"/>
    </location>
</feature>
<feature type="transmembrane region" description="Helical" evidence="5">
    <location>
        <begin position="12"/>
        <end position="32"/>
    </location>
</feature>
<evidence type="ECO:0000313" key="7">
    <source>
        <dbReference type="EMBL" id="MBG9389831.1"/>
    </source>
</evidence>
<dbReference type="EMBL" id="JADWYS010000001">
    <property type="protein sequence ID" value="MBG9389831.1"/>
    <property type="molecule type" value="Genomic_DNA"/>
</dbReference>
<sequence length="411" mass="45517">MPQNLVQLLRRAAPPLWLLSFLFLAFHGATVAAPDNKVFLALIITGGLIVFGLEREALRGLWRDNRTILVTSLLLAGAIALSESIGRYHGVAPAHPWPPQLALFLCLPVLAVFLKDARWLALVVGIFCLLCAWHFIAMPVEAVTGSKLSWHPLMLLPRDAGPLHYQASGLAWQAYYFAGLFLPLFYLAWGPVYEKRVFADLHVSRRAMLALALLWLIPAACVQSRSAFAGTLCAALLAIVATSGRRNVRVWFAVGLLAVFAAGIYWQMFAENKSGADLRVAYFKLYVRESLHWPWILTGRSYYLDPDIRMMVPGMIPLQHSHNDISQILYSWGLPGLLAYVAYLAALVRLVWKRFVAHGEVWPACALVVLFPSMVTDLGFQHYEKAVALVLVTALCMALAPKPAPGRPATP</sequence>
<reference evidence="7" key="1">
    <citation type="submission" date="2020-11" db="EMBL/GenBank/DDBJ databases">
        <title>Bacterial whole genome sequence for Caenimonas sp. DR4.4.</title>
        <authorList>
            <person name="Le V."/>
            <person name="Ko S.-R."/>
            <person name="Ahn C.-Y."/>
            <person name="Oh H.-M."/>
        </authorList>
    </citation>
    <scope>NUCLEOTIDE SEQUENCE</scope>
    <source>
        <strain evidence="7">DR4.4</strain>
    </source>
</reference>
<name>A0A931H748_9BURK</name>
<keyword evidence="2 5" id="KW-0812">Transmembrane</keyword>
<dbReference type="RefSeq" id="WP_196987603.1">
    <property type="nucleotide sequence ID" value="NZ_JADWYS010000001.1"/>
</dbReference>
<feature type="domain" description="O-antigen ligase-related" evidence="6">
    <location>
        <begin position="220"/>
        <end position="341"/>
    </location>
</feature>
<dbReference type="GO" id="GO:0016020">
    <property type="term" value="C:membrane"/>
    <property type="evidence" value="ECO:0007669"/>
    <property type="project" value="UniProtKB-SubCell"/>
</dbReference>
<evidence type="ECO:0000256" key="5">
    <source>
        <dbReference type="SAM" id="Phobius"/>
    </source>
</evidence>
<evidence type="ECO:0000256" key="2">
    <source>
        <dbReference type="ARBA" id="ARBA00022692"/>
    </source>
</evidence>
<dbReference type="InterPro" id="IPR007016">
    <property type="entry name" value="O-antigen_ligase-rel_domated"/>
</dbReference>
<evidence type="ECO:0000256" key="3">
    <source>
        <dbReference type="ARBA" id="ARBA00022989"/>
    </source>
</evidence>
<keyword evidence="3 5" id="KW-1133">Transmembrane helix</keyword>
<dbReference type="Proteomes" id="UP000651050">
    <property type="component" value="Unassembled WGS sequence"/>
</dbReference>
<comment type="subcellular location">
    <subcellularLocation>
        <location evidence="1">Membrane</location>
        <topology evidence="1">Multi-pass membrane protein</topology>
    </subcellularLocation>
</comment>
<feature type="transmembrane region" description="Helical" evidence="5">
    <location>
        <begin position="172"/>
        <end position="191"/>
    </location>
</feature>
<evidence type="ECO:0000256" key="4">
    <source>
        <dbReference type="ARBA" id="ARBA00023136"/>
    </source>
</evidence>
<gene>
    <name evidence="7" type="ORF">I5803_17505</name>
</gene>
<dbReference type="GO" id="GO:0016874">
    <property type="term" value="F:ligase activity"/>
    <property type="evidence" value="ECO:0007669"/>
    <property type="project" value="UniProtKB-KW"/>
</dbReference>
<evidence type="ECO:0000313" key="8">
    <source>
        <dbReference type="Proteomes" id="UP000651050"/>
    </source>
</evidence>
<evidence type="ECO:0000256" key="1">
    <source>
        <dbReference type="ARBA" id="ARBA00004141"/>
    </source>
</evidence>
<keyword evidence="8" id="KW-1185">Reference proteome</keyword>
<accession>A0A931H748</accession>